<reference evidence="19 20" key="1">
    <citation type="submission" date="2017-02" db="EMBL/GenBank/DDBJ databases">
        <title>Chromobacterium haemolyticum H5244.</title>
        <authorList>
            <person name="Gulvik C.A."/>
        </authorList>
    </citation>
    <scope>NUCLEOTIDE SEQUENCE [LARGE SCALE GENOMIC DNA]</scope>
    <source>
        <strain evidence="19 20">H5244</strain>
    </source>
</reference>
<evidence type="ECO:0000256" key="13">
    <source>
        <dbReference type="ARBA" id="ARBA00034617"/>
    </source>
</evidence>
<proteinExistence type="inferred from homology"/>
<feature type="region of interest" description="Nuclease activity, interacts with RecD and RecA" evidence="15">
    <location>
        <begin position="919"/>
        <end position="1197"/>
    </location>
</feature>
<keyword evidence="7 15" id="KW-0269">Exonuclease</keyword>
<dbReference type="Gene3D" id="3.90.320.10">
    <property type="match status" value="1"/>
</dbReference>
<sequence>MSLLPQALDALNCPLTGINLIEASAGTGKTWTIAALFARLLLEERDGQPPPTVDQVLVVTYTKAATAELRERLRRRLSELAQTLAGEGEVGGDPFLSALAARFPPGSAREQASQRLNAAITGFDAAAIYTIHGFCQRVLTDAAFESSQTFDAELVSDDEDRLIEIVDDFWRRRVVDDPLLAQVLVDNGETPDGWLADIRPYLSKPYLRMRAPHTAGLERALLAVEQGWRALAARPEYAAEAADLLRSAAGFNARSYSPAIIERAIGALDGLLATPETTPVLDKESRRQLDKLLPASLAKGMKKGHSAPEHPLFGLAEAWLGAWDAYLDEVALSVAQLKLELIAWTNQQLSARRAGERSRSFDDLLTDLGAALADPISGPLLAAHVARSFQVALIDEFQDTDPIQYSIFRHCFVAQQRPVFLVGDPKQAIYSFRGADIFAYLAARGDAQHHYTLDTNRRSEAPLVSTVNALFARELPFLIEGIAYQPVAAQPASGGRLEIDDDRPPFCFQWLQPEKADKAASGENAAELAANASADEIARLLALAADGRAAIVAGDARRPLAGGDIAVLVSTHRQGDRVRQALAERGVASVALTQESVFASREAGEMLALLRAWAEPASEARLRAALVTELAGVDAGELLARVEDETRWEAQLQANAADHLLWRERGFMAAWRHFFARERVAERLLPLPDGERRLTNLSHLAELLQQESDQRQGMAPLLGWLETRVAQPPGGEEAVLRLESDAALVKIVTIHTAKGLQYPVVFCPFLWGGALERRDAAFWRYHAEDQSWLAPDAAADAGVKLAARSELLAEKLRLLYVALTRAQYRQYLCWGWVRGMETAALSWLLHGRDARALPELEALELDAEVLRRELGAFAAAANAQAAGACAVLEESGVGPALAARRETGWNYLAQTFSRRLAAPWRVASFTSLTHAQAAGKWQESPDHDAGQLAVAAELQAPPVLDRFGFPRGAKAGTCLHEIFETISFGVDAAGLRQAVELALAKHGFAPEWGDAACEMVTATLNAELDPGVRLAEVPDGKRLVEMEFMLPAPRLEVAKLAAILSAPEHGLAAPLRAAAAQLDFSTVRGFLKGFMDLVFESDGRIYLVDYKSNHLGGRHEDYRAERLAESIAQEHYYLQYLIYCVALRRYFSVRGVDFAARFGGVRYLYLRGVGVEACGIWSDQPAPALLEALDQWFAGHA</sequence>
<evidence type="ECO:0000256" key="8">
    <source>
        <dbReference type="ARBA" id="ARBA00022840"/>
    </source>
</evidence>
<keyword evidence="5 15" id="KW-0378">Hydrolase</keyword>
<dbReference type="GO" id="GO:0043138">
    <property type="term" value="F:3'-5' DNA helicase activity"/>
    <property type="evidence" value="ECO:0007669"/>
    <property type="project" value="UniProtKB-UniRule"/>
</dbReference>
<keyword evidence="2 15" id="KW-0479">Metal-binding</keyword>
<dbReference type="Pfam" id="PF13361">
    <property type="entry name" value="UvrD_C"/>
    <property type="match status" value="1"/>
</dbReference>
<dbReference type="Gene3D" id="3.40.50.300">
    <property type="entry name" value="P-loop containing nucleotide triphosphate hydrolases"/>
    <property type="match status" value="2"/>
</dbReference>
<dbReference type="InterPro" id="IPR038726">
    <property type="entry name" value="PDDEXK_AddAB-type"/>
</dbReference>
<evidence type="ECO:0000256" key="5">
    <source>
        <dbReference type="ARBA" id="ARBA00022801"/>
    </source>
</evidence>
<dbReference type="Gene3D" id="1.10.3170.10">
    <property type="entry name" value="Recbcd, chain B, domain 2"/>
    <property type="match status" value="1"/>
</dbReference>
<gene>
    <name evidence="15" type="primary">recB</name>
    <name evidence="19" type="ORF">B0T45_12985</name>
</gene>
<evidence type="ECO:0000259" key="17">
    <source>
        <dbReference type="PROSITE" id="PS51198"/>
    </source>
</evidence>
<evidence type="ECO:0000256" key="1">
    <source>
        <dbReference type="ARBA" id="ARBA00022722"/>
    </source>
</evidence>
<evidence type="ECO:0000313" key="19">
    <source>
        <dbReference type="EMBL" id="OQS38683.1"/>
    </source>
</evidence>
<dbReference type="InterPro" id="IPR011335">
    <property type="entry name" value="Restrct_endonuc-II-like"/>
</dbReference>
<evidence type="ECO:0000256" key="9">
    <source>
        <dbReference type="ARBA" id="ARBA00022842"/>
    </source>
</evidence>
<dbReference type="GO" id="GO:0000287">
    <property type="term" value="F:magnesium ion binding"/>
    <property type="evidence" value="ECO:0007669"/>
    <property type="project" value="UniProtKB-UniRule"/>
</dbReference>
<keyword evidence="10 15" id="KW-0238">DNA-binding</keyword>
<evidence type="ECO:0000256" key="4">
    <source>
        <dbReference type="ARBA" id="ARBA00022763"/>
    </source>
</evidence>
<feature type="binding site" evidence="15">
    <location>
        <position position="1105"/>
    </location>
    <ligand>
        <name>Mg(2+)</name>
        <dbReference type="ChEBI" id="CHEBI:18420"/>
    </ligand>
</feature>
<dbReference type="GO" id="GO:0016887">
    <property type="term" value="F:ATP hydrolysis activity"/>
    <property type="evidence" value="ECO:0007669"/>
    <property type="project" value="RHEA"/>
</dbReference>
<dbReference type="GO" id="GO:0005524">
    <property type="term" value="F:ATP binding"/>
    <property type="evidence" value="ECO:0007669"/>
    <property type="project" value="UniProtKB-UniRule"/>
</dbReference>
<dbReference type="EMBL" id="MUKV01000015">
    <property type="protein sequence ID" value="OQS38683.1"/>
    <property type="molecule type" value="Genomic_DNA"/>
</dbReference>
<evidence type="ECO:0000256" key="16">
    <source>
        <dbReference type="PROSITE-ProRule" id="PRU00560"/>
    </source>
</evidence>
<evidence type="ECO:0000313" key="20">
    <source>
        <dbReference type="Proteomes" id="UP000192721"/>
    </source>
</evidence>
<dbReference type="Proteomes" id="UP000192721">
    <property type="component" value="Unassembled WGS sequence"/>
</dbReference>
<dbReference type="HAMAP" id="MF_01485">
    <property type="entry name" value="RecB"/>
    <property type="match status" value="1"/>
</dbReference>
<dbReference type="EC" id="3.1.11.5" evidence="15"/>
<dbReference type="PANTHER" id="PTHR11070:SF23">
    <property type="entry name" value="RECBCD ENZYME SUBUNIT RECB"/>
    <property type="match status" value="1"/>
</dbReference>
<comment type="function">
    <text evidence="15">A helicase/nuclease that prepares dsDNA breaks (DSB) for recombinational DNA repair. Binds to DSBs and unwinds DNA via a highly rapid and processive ATP-dependent bidirectional helicase activity. Unwinds dsDNA until it encounters a Chi (crossover hotspot instigator) sequence from the 3' direction. Cuts ssDNA a few nucleotides 3' to the Chi site. The properties and activities of the enzyme are changed at Chi. The Chi-altered holoenzyme produces a long 3'-ssDNA overhang and facilitates RecA-binding to the ssDNA for homologous DNA recombination and repair. Holoenzyme degrades any linearized DNA that is unable to undergo homologous recombination. In the holoenzyme this subunit contributes ATPase, 3'-5' helicase, exonuclease activity and loads RecA onto ssDNA.</text>
</comment>
<dbReference type="InterPro" id="IPR014017">
    <property type="entry name" value="DNA_helicase_UvrD-like_C"/>
</dbReference>
<evidence type="ECO:0000256" key="10">
    <source>
        <dbReference type="ARBA" id="ARBA00023125"/>
    </source>
</evidence>
<evidence type="ECO:0000256" key="3">
    <source>
        <dbReference type="ARBA" id="ARBA00022741"/>
    </source>
</evidence>
<keyword evidence="12 15" id="KW-0413">Isomerase</keyword>
<dbReference type="Pfam" id="PF00580">
    <property type="entry name" value="UvrD-helicase"/>
    <property type="match status" value="1"/>
</dbReference>
<dbReference type="PANTHER" id="PTHR11070">
    <property type="entry name" value="UVRD / RECB / PCRA DNA HELICASE FAMILY MEMBER"/>
    <property type="match status" value="1"/>
</dbReference>
<dbReference type="InterPro" id="IPR011604">
    <property type="entry name" value="PDDEXK-like_dom_sf"/>
</dbReference>
<dbReference type="GO" id="GO:0008854">
    <property type="term" value="F:exodeoxyribonuclease V activity"/>
    <property type="evidence" value="ECO:0007669"/>
    <property type="project" value="UniProtKB-EC"/>
</dbReference>
<evidence type="ECO:0000259" key="18">
    <source>
        <dbReference type="PROSITE" id="PS51217"/>
    </source>
</evidence>
<feature type="domain" description="UvrD-like helicase C-terminal" evidence="18">
    <location>
        <begin position="486"/>
        <end position="755"/>
    </location>
</feature>
<dbReference type="PROSITE" id="PS51198">
    <property type="entry name" value="UVRD_HELICASE_ATP_BIND"/>
    <property type="match status" value="1"/>
</dbReference>
<dbReference type="GO" id="GO:0000724">
    <property type="term" value="P:double-strand break repair via homologous recombination"/>
    <property type="evidence" value="ECO:0007669"/>
    <property type="project" value="UniProtKB-UniRule"/>
</dbReference>
<comment type="catalytic activity">
    <reaction evidence="14 15">
        <text>ATP + H2O = ADP + phosphate + H(+)</text>
        <dbReference type="Rhea" id="RHEA:13065"/>
        <dbReference type="ChEBI" id="CHEBI:15377"/>
        <dbReference type="ChEBI" id="CHEBI:15378"/>
        <dbReference type="ChEBI" id="CHEBI:30616"/>
        <dbReference type="ChEBI" id="CHEBI:43474"/>
        <dbReference type="ChEBI" id="CHEBI:456216"/>
        <dbReference type="EC" id="5.6.2.4"/>
    </reaction>
</comment>
<dbReference type="Pfam" id="PF12705">
    <property type="entry name" value="PDDEXK_1"/>
    <property type="match status" value="1"/>
</dbReference>
<feature type="region of interest" description="DNA-binding and helicase activity, interacts with RecC" evidence="15">
    <location>
        <begin position="1"/>
        <end position="867"/>
    </location>
</feature>
<keyword evidence="8 15" id="KW-0067">ATP-binding</keyword>
<keyword evidence="4 15" id="KW-0227">DNA damage</keyword>
<evidence type="ECO:0000256" key="14">
    <source>
        <dbReference type="ARBA" id="ARBA00048988"/>
    </source>
</evidence>
<dbReference type="GO" id="GO:0005829">
    <property type="term" value="C:cytosol"/>
    <property type="evidence" value="ECO:0007669"/>
    <property type="project" value="TreeGrafter"/>
</dbReference>
<feature type="active site" description="For nuclease activity" evidence="15">
    <location>
        <position position="1105"/>
    </location>
</feature>
<evidence type="ECO:0000256" key="11">
    <source>
        <dbReference type="ARBA" id="ARBA00023204"/>
    </source>
</evidence>
<dbReference type="EC" id="5.6.2.4" evidence="15"/>
<dbReference type="GO" id="GO:0009338">
    <property type="term" value="C:exodeoxyribonuclease V complex"/>
    <property type="evidence" value="ECO:0007669"/>
    <property type="project" value="TreeGrafter"/>
</dbReference>
<dbReference type="AlphaFoldDB" id="A0A1W0CVH5"/>
<evidence type="ECO:0000256" key="2">
    <source>
        <dbReference type="ARBA" id="ARBA00022723"/>
    </source>
</evidence>
<comment type="miscellaneous">
    <text evidence="15">In the RecBCD complex, RecB has a slow 3'-5' helicase, an exonuclease activity and loads RecA onto ssDNA, RecD has a fast 5'-3' helicase activity, while RecC stimulates the ATPase and processivity of the RecB helicase and contributes to recognition of the Chi site.</text>
</comment>
<dbReference type="SUPFAM" id="SSF52980">
    <property type="entry name" value="Restriction endonuclease-like"/>
    <property type="match status" value="1"/>
</dbReference>
<accession>A0A1W0CVH5</accession>
<dbReference type="NCBIfam" id="TIGR00609">
    <property type="entry name" value="recB"/>
    <property type="match status" value="1"/>
</dbReference>
<dbReference type="InterPro" id="IPR027417">
    <property type="entry name" value="P-loop_NTPase"/>
</dbReference>
<keyword evidence="1 15" id="KW-0540">Nuclease</keyword>
<feature type="binding site" evidence="15">
    <location>
        <position position="976"/>
    </location>
    <ligand>
        <name>Mg(2+)</name>
        <dbReference type="ChEBI" id="CHEBI:18420"/>
    </ligand>
</feature>
<dbReference type="SUPFAM" id="SSF52540">
    <property type="entry name" value="P-loop containing nucleoside triphosphate hydrolases"/>
    <property type="match status" value="1"/>
</dbReference>
<evidence type="ECO:0000256" key="6">
    <source>
        <dbReference type="ARBA" id="ARBA00022806"/>
    </source>
</evidence>
<comment type="domain">
    <text evidence="15">The C-terminal domain has nuclease activity and interacts with RecD. It interacts with RecA, facilitating its loading onto ssDNA.</text>
</comment>
<keyword evidence="6 15" id="KW-0347">Helicase</keyword>
<evidence type="ECO:0000256" key="15">
    <source>
        <dbReference type="HAMAP-Rule" id="MF_01485"/>
    </source>
</evidence>
<dbReference type="CDD" id="cd22352">
    <property type="entry name" value="RecB_C-like"/>
    <property type="match status" value="1"/>
</dbReference>
<dbReference type="InterPro" id="IPR004586">
    <property type="entry name" value="RecB"/>
</dbReference>
<dbReference type="Gene3D" id="1.10.486.10">
    <property type="entry name" value="PCRA, domain 4"/>
    <property type="match status" value="1"/>
</dbReference>
<feature type="domain" description="UvrD-like helicase ATP-binding" evidence="17">
    <location>
        <begin position="2"/>
        <end position="460"/>
    </location>
</feature>
<feature type="binding site" evidence="16">
    <location>
        <begin position="23"/>
        <end position="30"/>
    </location>
    <ligand>
        <name>ATP</name>
        <dbReference type="ChEBI" id="CHEBI:30616"/>
    </ligand>
</feature>
<feature type="binding site" evidence="15">
    <location>
        <position position="1092"/>
    </location>
    <ligand>
        <name>Mg(2+)</name>
        <dbReference type="ChEBI" id="CHEBI:18420"/>
    </ligand>
</feature>
<comment type="caution">
    <text evidence="19">The sequence shown here is derived from an EMBL/GenBank/DDBJ whole genome shotgun (WGS) entry which is preliminary data.</text>
</comment>
<dbReference type="InterPro" id="IPR014016">
    <property type="entry name" value="UvrD-like_ATP-bd"/>
</dbReference>
<dbReference type="GO" id="GO:0003677">
    <property type="term" value="F:DNA binding"/>
    <property type="evidence" value="ECO:0007669"/>
    <property type="project" value="UniProtKB-UniRule"/>
</dbReference>
<keyword evidence="11 15" id="KW-0234">DNA repair</keyword>
<comment type="subunit">
    <text evidence="15">Heterotrimer of RecB, RecC and RecD. All subunits contribute to DNA-binding. Interacts with RecA.</text>
</comment>
<evidence type="ECO:0000256" key="7">
    <source>
        <dbReference type="ARBA" id="ARBA00022839"/>
    </source>
</evidence>
<keyword evidence="3 15" id="KW-0547">Nucleotide-binding</keyword>
<comment type="catalytic activity">
    <reaction evidence="13 15">
        <text>Couples ATP hydrolysis with the unwinding of duplex DNA by translocating in the 3'-5' direction.</text>
        <dbReference type="EC" id="5.6.2.4"/>
    </reaction>
</comment>
<comment type="catalytic activity">
    <reaction evidence="15">
        <text>Exonucleolytic cleavage (in the presence of ATP) in either 5'- to 3'- or 3'- to 5'-direction to yield 5'-phosphooligonucleotides.</text>
        <dbReference type="EC" id="3.1.11.5"/>
    </reaction>
</comment>
<dbReference type="RefSeq" id="WP_081555753.1">
    <property type="nucleotide sequence ID" value="NZ_MUKV01000015.1"/>
</dbReference>
<comment type="similarity">
    <text evidence="15">Belongs to the helicase family. UvrD subfamily.</text>
</comment>
<dbReference type="PROSITE" id="PS51217">
    <property type="entry name" value="UVRD_HELICASE_CTER"/>
    <property type="match status" value="1"/>
</dbReference>
<organism evidence="19 20">
    <name type="scientific">Chromobacterium haemolyticum</name>
    <dbReference type="NCBI Taxonomy" id="394935"/>
    <lineage>
        <taxon>Bacteria</taxon>
        <taxon>Pseudomonadati</taxon>
        <taxon>Pseudomonadota</taxon>
        <taxon>Betaproteobacteria</taxon>
        <taxon>Neisseriales</taxon>
        <taxon>Chromobacteriaceae</taxon>
        <taxon>Chromobacterium</taxon>
    </lineage>
</organism>
<comment type="domain">
    <text evidence="15">The N-terminal DNA-binding domain is a ssDNA-dependent ATPase and has ATP-dependent 3'-5' helicase function. This domain interacts with RecC.</text>
</comment>
<evidence type="ECO:0000256" key="12">
    <source>
        <dbReference type="ARBA" id="ARBA00023235"/>
    </source>
</evidence>
<protein>
    <recommendedName>
        <fullName evidence="15">RecBCD enzyme subunit RecB</fullName>
        <ecNumber evidence="15">3.1.11.5</ecNumber>
        <ecNumber evidence="15">5.6.2.4</ecNumber>
    </recommendedName>
    <alternativeName>
        <fullName evidence="15">DNA 3'-5' helicase subunit RecB</fullName>
    </alternativeName>
    <alternativeName>
        <fullName evidence="15">Exonuclease V subunit RecB</fullName>
        <shortName evidence="15">ExoV subunit RecB</shortName>
    </alternativeName>
    <alternativeName>
        <fullName evidence="15">Helicase/nuclease RecBCD subunit RecB</fullName>
    </alternativeName>
</protein>
<name>A0A1W0CVH5_9NEIS</name>
<keyword evidence="9 15" id="KW-0460">Magnesium</keyword>
<dbReference type="InterPro" id="IPR000212">
    <property type="entry name" value="DNA_helicase_UvrD/REP"/>
</dbReference>
<comment type="cofactor">
    <cofactor evidence="15">
        <name>Mg(2+)</name>
        <dbReference type="ChEBI" id="CHEBI:18420"/>
    </cofactor>
    <text evidence="15">Binds 1 Mg(2+) ion per subunit.</text>
</comment>